<dbReference type="GO" id="GO:0046316">
    <property type="term" value="F:gluconokinase activity"/>
    <property type="evidence" value="ECO:0007669"/>
    <property type="project" value="UniProtKB-EC"/>
</dbReference>
<comment type="pathway">
    <text evidence="1">Carbohydrate acid metabolism; D-gluconate degradation.</text>
</comment>
<keyword evidence="11" id="KW-1185">Reference proteome</keyword>
<evidence type="ECO:0000256" key="9">
    <source>
        <dbReference type="ARBA" id="ARBA00048090"/>
    </source>
</evidence>
<evidence type="ECO:0000256" key="1">
    <source>
        <dbReference type="ARBA" id="ARBA00004875"/>
    </source>
</evidence>
<organism evidence="10 11">
    <name type="scientific">Thelephora terrestris</name>
    <dbReference type="NCBI Taxonomy" id="56493"/>
    <lineage>
        <taxon>Eukaryota</taxon>
        <taxon>Fungi</taxon>
        <taxon>Dikarya</taxon>
        <taxon>Basidiomycota</taxon>
        <taxon>Agaricomycotina</taxon>
        <taxon>Agaricomycetes</taxon>
        <taxon>Thelephorales</taxon>
        <taxon>Thelephoraceae</taxon>
        <taxon>Thelephora</taxon>
    </lineage>
</organism>
<dbReference type="Gene3D" id="3.40.50.300">
    <property type="entry name" value="P-loop containing nucleotide triphosphate hydrolases"/>
    <property type="match status" value="1"/>
</dbReference>
<dbReference type="OrthoDB" id="275177at2759"/>
<evidence type="ECO:0000256" key="7">
    <source>
        <dbReference type="ARBA" id="ARBA00022840"/>
    </source>
</evidence>
<evidence type="ECO:0000256" key="4">
    <source>
        <dbReference type="ARBA" id="ARBA00022679"/>
    </source>
</evidence>
<dbReference type="InterPro" id="IPR006001">
    <property type="entry name" value="Therm_gnt_kin"/>
</dbReference>
<evidence type="ECO:0000313" key="10">
    <source>
        <dbReference type="EMBL" id="KAF9792908.1"/>
    </source>
</evidence>
<dbReference type="GO" id="GO:0005737">
    <property type="term" value="C:cytoplasm"/>
    <property type="evidence" value="ECO:0007669"/>
    <property type="project" value="TreeGrafter"/>
</dbReference>
<dbReference type="Proteomes" id="UP000736335">
    <property type="component" value="Unassembled WGS sequence"/>
</dbReference>
<dbReference type="PANTHER" id="PTHR43442:SF3">
    <property type="entry name" value="GLUCONOKINASE-RELATED"/>
    <property type="match status" value="1"/>
</dbReference>
<dbReference type="InterPro" id="IPR027417">
    <property type="entry name" value="P-loop_NTPase"/>
</dbReference>
<dbReference type="CDD" id="cd02021">
    <property type="entry name" value="GntK"/>
    <property type="match status" value="1"/>
</dbReference>
<accession>A0A9P6HRG3</accession>
<dbReference type="SUPFAM" id="SSF52540">
    <property type="entry name" value="P-loop containing nucleoside triphosphate hydrolases"/>
    <property type="match status" value="1"/>
</dbReference>
<name>A0A9P6HRG3_9AGAM</name>
<reference evidence="10" key="1">
    <citation type="journal article" date="2020" name="Nat. Commun.">
        <title>Large-scale genome sequencing of mycorrhizal fungi provides insights into the early evolution of symbiotic traits.</title>
        <authorList>
            <person name="Miyauchi S."/>
            <person name="Kiss E."/>
            <person name="Kuo A."/>
            <person name="Drula E."/>
            <person name="Kohler A."/>
            <person name="Sanchez-Garcia M."/>
            <person name="Morin E."/>
            <person name="Andreopoulos B."/>
            <person name="Barry K.W."/>
            <person name="Bonito G."/>
            <person name="Buee M."/>
            <person name="Carver A."/>
            <person name="Chen C."/>
            <person name="Cichocki N."/>
            <person name="Clum A."/>
            <person name="Culley D."/>
            <person name="Crous P.W."/>
            <person name="Fauchery L."/>
            <person name="Girlanda M."/>
            <person name="Hayes R.D."/>
            <person name="Keri Z."/>
            <person name="LaButti K."/>
            <person name="Lipzen A."/>
            <person name="Lombard V."/>
            <person name="Magnuson J."/>
            <person name="Maillard F."/>
            <person name="Murat C."/>
            <person name="Nolan M."/>
            <person name="Ohm R.A."/>
            <person name="Pangilinan J."/>
            <person name="Pereira M.F."/>
            <person name="Perotto S."/>
            <person name="Peter M."/>
            <person name="Pfister S."/>
            <person name="Riley R."/>
            <person name="Sitrit Y."/>
            <person name="Stielow J.B."/>
            <person name="Szollosi G."/>
            <person name="Zifcakova L."/>
            <person name="Stursova M."/>
            <person name="Spatafora J.W."/>
            <person name="Tedersoo L."/>
            <person name="Vaario L.M."/>
            <person name="Yamada A."/>
            <person name="Yan M."/>
            <person name="Wang P."/>
            <person name="Xu J."/>
            <person name="Bruns T."/>
            <person name="Baldrian P."/>
            <person name="Vilgalys R."/>
            <person name="Dunand C."/>
            <person name="Henrissat B."/>
            <person name="Grigoriev I.V."/>
            <person name="Hibbett D."/>
            <person name="Nagy L.G."/>
            <person name="Martin F.M."/>
        </authorList>
    </citation>
    <scope>NUCLEOTIDE SEQUENCE</scope>
    <source>
        <strain evidence="10">UH-Tt-Lm1</strain>
    </source>
</reference>
<evidence type="ECO:0000313" key="11">
    <source>
        <dbReference type="Proteomes" id="UP000736335"/>
    </source>
</evidence>
<dbReference type="PANTHER" id="PTHR43442">
    <property type="entry name" value="GLUCONOKINASE-RELATED"/>
    <property type="match status" value="1"/>
</dbReference>
<dbReference type="AlphaFoldDB" id="A0A9P6HRG3"/>
<evidence type="ECO:0000256" key="5">
    <source>
        <dbReference type="ARBA" id="ARBA00022741"/>
    </source>
</evidence>
<dbReference type="GO" id="GO:0005524">
    <property type="term" value="F:ATP binding"/>
    <property type="evidence" value="ECO:0007669"/>
    <property type="project" value="UniProtKB-KW"/>
</dbReference>
<sequence length="211" mass="23617">MAAKLIIVMGVSGTGKSTLARSLADRLGFPLMDGDDYHPKSNVEKMSRGEALDDQDRLPWLGHLREVGVRKLEEEVCRRSGNEDVGVVLACSSLKALYRQILRGELKVERAPEVRPGETTYEVRELDQQTTIPPTYFVWIKGDKEMLRDRMLKRQGHFFKAGMLDGQFEALEPPEGEPGVVVVPLEPSTEEQTEIALEGLREIESAARPKS</sequence>
<dbReference type="EC" id="2.7.1.12" evidence="3"/>
<keyword evidence="5" id="KW-0547">Nucleotide-binding</keyword>
<dbReference type="EMBL" id="WIUZ02000001">
    <property type="protein sequence ID" value="KAF9792908.1"/>
    <property type="molecule type" value="Genomic_DNA"/>
</dbReference>
<gene>
    <name evidence="10" type="ORF">BJ322DRAFT_86085</name>
</gene>
<proteinExistence type="inferred from homology"/>
<dbReference type="Pfam" id="PF13671">
    <property type="entry name" value="AAA_33"/>
    <property type="match status" value="1"/>
</dbReference>
<evidence type="ECO:0000256" key="8">
    <source>
        <dbReference type="ARBA" id="ARBA00029835"/>
    </source>
</evidence>
<comment type="similarity">
    <text evidence="2">Belongs to the gluconokinase GntK/GntV family.</text>
</comment>
<evidence type="ECO:0000256" key="3">
    <source>
        <dbReference type="ARBA" id="ARBA00012054"/>
    </source>
</evidence>
<dbReference type="GO" id="GO:0005975">
    <property type="term" value="P:carbohydrate metabolic process"/>
    <property type="evidence" value="ECO:0007669"/>
    <property type="project" value="InterPro"/>
</dbReference>
<keyword evidence="7" id="KW-0067">ATP-binding</keyword>
<reference evidence="10" key="2">
    <citation type="submission" date="2020-11" db="EMBL/GenBank/DDBJ databases">
        <authorList>
            <consortium name="DOE Joint Genome Institute"/>
            <person name="Kuo A."/>
            <person name="Miyauchi S."/>
            <person name="Kiss E."/>
            <person name="Drula E."/>
            <person name="Kohler A."/>
            <person name="Sanchez-Garcia M."/>
            <person name="Andreopoulos B."/>
            <person name="Barry K.W."/>
            <person name="Bonito G."/>
            <person name="Buee M."/>
            <person name="Carver A."/>
            <person name="Chen C."/>
            <person name="Cichocki N."/>
            <person name="Clum A."/>
            <person name="Culley D."/>
            <person name="Crous P.W."/>
            <person name="Fauchery L."/>
            <person name="Girlanda M."/>
            <person name="Hayes R."/>
            <person name="Keri Z."/>
            <person name="Labutti K."/>
            <person name="Lipzen A."/>
            <person name="Lombard V."/>
            <person name="Magnuson J."/>
            <person name="Maillard F."/>
            <person name="Morin E."/>
            <person name="Murat C."/>
            <person name="Nolan M."/>
            <person name="Ohm R."/>
            <person name="Pangilinan J."/>
            <person name="Pereira M."/>
            <person name="Perotto S."/>
            <person name="Peter M."/>
            <person name="Riley R."/>
            <person name="Sitrit Y."/>
            <person name="Stielow B."/>
            <person name="Szollosi G."/>
            <person name="Zifcakova L."/>
            <person name="Stursova M."/>
            <person name="Spatafora J.W."/>
            <person name="Tedersoo L."/>
            <person name="Vaario L.-M."/>
            <person name="Yamada A."/>
            <person name="Yan M."/>
            <person name="Wang P."/>
            <person name="Xu J."/>
            <person name="Bruns T."/>
            <person name="Baldrian P."/>
            <person name="Vilgalys R."/>
            <person name="Henrissat B."/>
            <person name="Grigoriev I.V."/>
            <person name="Hibbett D."/>
            <person name="Nagy L.G."/>
            <person name="Martin F.M."/>
        </authorList>
    </citation>
    <scope>NUCLEOTIDE SEQUENCE</scope>
    <source>
        <strain evidence="10">UH-Tt-Lm1</strain>
    </source>
</reference>
<evidence type="ECO:0000256" key="6">
    <source>
        <dbReference type="ARBA" id="ARBA00022777"/>
    </source>
</evidence>
<keyword evidence="4" id="KW-0808">Transferase</keyword>
<protein>
    <recommendedName>
        <fullName evidence="3">gluconokinase</fullName>
        <ecNumber evidence="3">2.7.1.12</ecNumber>
    </recommendedName>
    <alternativeName>
        <fullName evidence="8">Gluconate kinase</fullName>
    </alternativeName>
</protein>
<evidence type="ECO:0000256" key="2">
    <source>
        <dbReference type="ARBA" id="ARBA00008420"/>
    </source>
</evidence>
<comment type="catalytic activity">
    <reaction evidence="9">
        <text>D-gluconate + ATP = 6-phospho-D-gluconate + ADP + H(+)</text>
        <dbReference type="Rhea" id="RHEA:19433"/>
        <dbReference type="ChEBI" id="CHEBI:15378"/>
        <dbReference type="ChEBI" id="CHEBI:18391"/>
        <dbReference type="ChEBI" id="CHEBI:30616"/>
        <dbReference type="ChEBI" id="CHEBI:58759"/>
        <dbReference type="ChEBI" id="CHEBI:456216"/>
        <dbReference type="EC" id="2.7.1.12"/>
    </reaction>
</comment>
<comment type="caution">
    <text evidence="10">The sequence shown here is derived from an EMBL/GenBank/DDBJ whole genome shotgun (WGS) entry which is preliminary data.</text>
</comment>
<keyword evidence="6 10" id="KW-0418">Kinase</keyword>